<evidence type="ECO:0000313" key="2">
    <source>
        <dbReference type="Proteomes" id="UP000644507"/>
    </source>
</evidence>
<comment type="caution">
    <text evidence="1">The sequence shown here is derived from an EMBL/GenBank/DDBJ whole genome shotgun (WGS) entry which is preliminary data.</text>
</comment>
<dbReference type="EMBL" id="BMXI01000002">
    <property type="protein sequence ID" value="GHC43279.1"/>
    <property type="molecule type" value="Genomic_DNA"/>
</dbReference>
<protein>
    <submittedName>
        <fullName evidence="1">Uncharacterized protein</fullName>
    </submittedName>
</protein>
<proteinExistence type="predicted"/>
<reference evidence="1" key="2">
    <citation type="submission" date="2020-09" db="EMBL/GenBank/DDBJ databases">
        <authorList>
            <person name="Sun Q."/>
            <person name="Kim S."/>
        </authorList>
    </citation>
    <scope>NUCLEOTIDE SEQUENCE</scope>
    <source>
        <strain evidence="1">KCTC 12988</strain>
    </source>
</reference>
<name>A0A918TF04_9BACT</name>
<dbReference type="RefSeq" id="WP_189567133.1">
    <property type="nucleotide sequence ID" value="NZ_BMXI01000002.1"/>
</dbReference>
<keyword evidence="2" id="KW-1185">Reference proteome</keyword>
<dbReference type="AlphaFoldDB" id="A0A918TF04"/>
<reference evidence="1" key="1">
    <citation type="journal article" date="2014" name="Int. J. Syst. Evol. Microbiol.">
        <title>Complete genome sequence of Corynebacterium casei LMG S-19264T (=DSM 44701T), isolated from a smear-ripened cheese.</title>
        <authorList>
            <consortium name="US DOE Joint Genome Institute (JGI-PGF)"/>
            <person name="Walter F."/>
            <person name="Albersmeier A."/>
            <person name="Kalinowski J."/>
            <person name="Ruckert C."/>
        </authorList>
    </citation>
    <scope>NUCLEOTIDE SEQUENCE</scope>
    <source>
        <strain evidence="1">KCTC 12988</strain>
    </source>
</reference>
<gene>
    <name evidence="1" type="ORF">GCM10007100_05470</name>
</gene>
<organism evidence="1 2">
    <name type="scientific">Roseibacillus persicicus</name>
    <dbReference type="NCBI Taxonomy" id="454148"/>
    <lineage>
        <taxon>Bacteria</taxon>
        <taxon>Pseudomonadati</taxon>
        <taxon>Verrucomicrobiota</taxon>
        <taxon>Verrucomicrobiia</taxon>
        <taxon>Verrucomicrobiales</taxon>
        <taxon>Verrucomicrobiaceae</taxon>
        <taxon>Roseibacillus</taxon>
    </lineage>
</organism>
<evidence type="ECO:0000313" key="1">
    <source>
        <dbReference type="EMBL" id="GHC43279.1"/>
    </source>
</evidence>
<accession>A0A918TF04</accession>
<sequence length="160" mass="18343">MKNTLLFLLVLLPLVEVGAEPQKAIPTWSALATRPKPTGMDFEKQFRNRYKYLVSKEFCTRVPRQSILHLPDQYREMVADAPQGRQVSWIEFLSANRSWLRHSEVTWSQVLAKQPLAKELRENFEKHGCLVIATYQGGPVTVLPFLDKSVDSKVMEVASE</sequence>
<dbReference type="Proteomes" id="UP000644507">
    <property type="component" value="Unassembled WGS sequence"/>
</dbReference>